<dbReference type="Pfam" id="PF00965">
    <property type="entry name" value="TIMP"/>
    <property type="match status" value="1"/>
</dbReference>
<evidence type="ECO:0000256" key="3">
    <source>
        <dbReference type="PIRSR" id="PIRSR601820-1"/>
    </source>
</evidence>
<dbReference type="InterPro" id="IPR008993">
    <property type="entry name" value="TIMP-like_OB-fold"/>
</dbReference>
<keyword evidence="7" id="KW-1185">Reference proteome</keyword>
<evidence type="ECO:0000256" key="2">
    <source>
        <dbReference type="ARBA" id="ARBA00022525"/>
    </source>
</evidence>
<dbReference type="GO" id="GO:0005615">
    <property type="term" value="C:extracellular space"/>
    <property type="evidence" value="ECO:0007669"/>
    <property type="project" value="TreeGrafter"/>
</dbReference>
<dbReference type="EMBL" id="BTRK01000006">
    <property type="protein sequence ID" value="GMR56631.1"/>
    <property type="molecule type" value="Genomic_DNA"/>
</dbReference>
<dbReference type="GO" id="GO:0031012">
    <property type="term" value="C:extracellular matrix"/>
    <property type="evidence" value="ECO:0007669"/>
    <property type="project" value="TreeGrafter"/>
</dbReference>
<dbReference type="GO" id="GO:0046872">
    <property type="term" value="F:metal ion binding"/>
    <property type="evidence" value="ECO:0007669"/>
    <property type="project" value="UniProtKB-KW"/>
</dbReference>
<keyword evidence="5" id="KW-0732">Signal</keyword>
<organism evidence="6 7">
    <name type="scientific">Pristionchus mayeri</name>
    <dbReference type="NCBI Taxonomy" id="1317129"/>
    <lineage>
        <taxon>Eukaryota</taxon>
        <taxon>Metazoa</taxon>
        <taxon>Ecdysozoa</taxon>
        <taxon>Nematoda</taxon>
        <taxon>Chromadorea</taxon>
        <taxon>Rhabditida</taxon>
        <taxon>Rhabditina</taxon>
        <taxon>Diplogasteromorpha</taxon>
        <taxon>Diplogasteroidea</taxon>
        <taxon>Neodiplogasteridae</taxon>
        <taxon>Pristionchus</taxon>
    </lineage>
</organism>
<dbReference type="Gene3D" id="2.40.50.120">
    <property type="match status" value="1"/>
</dbReference>
<dbReference type="AlphaFoldDB" id="A0AAN5D4D0"/>
<evidence type="ECO:0000313" key="6">
    <source>
        <dbReference type="EMBL" id="GMR56631.1"/>
    </source>
</evidence>
<feature type="binding site" evidence="3">
    <location>
        <position position="21"/>
    </location>
    <ligand>
        <name>Zn(2+)</name>
        <dbReference type="ChEBI" id="CHEBI:29105"/>
        <note>ligand shared with metalloproteinase partner</note>
    </ligand>
</feature>
<feature type="disulfide bond" evidence="4">
    <location>
        <begin position="21"/>
        <end position="99"/>
    </location>
</feature>
<gene>
    <name evidence="6" type="ORF">PMAYCL1PPCAC_26826</name>
</gene>
<keyword evidence="3" id="KW-0862">Zinc</keyword>
<evidence type="ECO:0000313" key="7">
    <source>
        <dbReference type="Proteomes" id="UP001328107"/>
    </source>
</evidence>
<dbReference type="GO" id="GO:0002020">
    <property type="term" value="F:protease binding"/>
    <property type="evidence" value="ECO:0007669"/>
    <property type="project" value="TreeGrafter"/>
</dbReference>
<keyword evidence="3" id="KW-0479">Metal-binding</keyword>
<accession>A0AAN5D4D0</accession>
<dbReference type="GO" id="GO:0051045">
    <property type="term" value="P:negative regulation of membrane protein ectodomain proteolysis"/>
    <property type="evidence" value="ECO:0007669"/>
    <property type="project" value="TreeGrafter"/>
</dbReference>
<feature type="chain" id="PRO_5042864016" description="NTR domain-containing protein" evidence="5">
    <location>
        <begin position="21"/>
        <end position="140"/>
    </location>
</feature>
<comment type="subcellular location">
    <subcellularLocation>
        <location evidence="1">Secreted</location>
    </subcellularLocation>
</comment>
<dbReference type="PANTHER" id="PTHR11844:SF25">
    <property type="entry name" value="NTR DOMAIN-CONTAINING PROTEIN"/>
    <property type="match status" value="1"/>
</dbReference>
<evidence type="ECO:0000256" key="5">
    <source>
        <dbReference type="SAM" id="SignalP"/>
    </source>
</evidence>
<feature type="disulfide bond" evidence="4">
    <location>
        <begin position="23"/>
        <end position="125"/>
    </location>
</feature>
<feature type="signal peptide" evidence="5">
    <location>
        <begin position="1"/>
        <end position="20"/>
    </location>
</feature>
<keyword evidence="4" id="KW-1015">Disulfide bond</keyword>
<evidence type="ECO:0008006" key="8">
    <source>
        <dbReference type="Google" id="ProtNLM"/>
    </source>
</evidence>
<proteinExistence type="predicted"/>
<protein>
    <recommendedName>
        <fullName evidence="8">NTR domain-containing protein</fullName>
    </recommendedName>
</protein>
<dbReference type="Proteomes" id="UP001328107">
    <property type="component" value="Unassembled WGS sequence"/>
</dbReference>
<sequence>MICRLAIILLIFDLSLRVKACSCMPVNATYVFEHSDFVSRVLVERAERTSGNFPASLMSDEFRPPEMIYTVRHLDVYKSPNSTLDIPTQVRTPGDSAACGVNLSEGQTIVLAGSWTPSHLSIFLCSHGSISQEEAERLRI</sequence>
<keyword evidence="2" id="KW-0964">Secreted</keyword>
<dbReference type="SUPFAM" id="SSF50242">
    <property type="entry name" value="TIMP-like"/>
    <property type="match status" value="1"/>
</dbReference>
<name>A0AAN5D4D0_9BILA</name>
<evidence type="ECO:0000256" key="4">
    <source>
        <dbReference type="PIRSR" id="PIRSR601820-3"/>
    </source>
</evidence>
<dbReference type="GO" id="GO:0008191">
    <property type="term" value="F:metalloendopeptidase inhibitor activity"/>
    <property type="evidence" value="ECO:0007669"/>
    <property type="project" value="InterPro"/>
</dbReference>
<dbReference type="InterPro" id="IPR001820">
    <property type="entry name" value="TIMP"/>
</dbReference>
<comment type="caution">
    <text evidence="6">The sequence shown here is derived from an EMBL/GenBank/DDBJ whole genome shotgun (WGS) entry which is preliminary data.</text>
</comment>
<evidence type="ECO:0000256" key="1">
    <source>
        <dbReference type="ARBA" id="ARBA00004613"/>
    </source>
</evidence>
<dbReference type="PANTHER" id="PTHR11844">
    <property type="entry name" value="METALLOPROTEASE INHIBITOR"/>
    <property type="match status" value="1"/>
</dbReference>
<reference evidence="7" key="1">
    <citation type="submission" date="2022-10" db="EMBL/GenBank/DDBJ databases">
        <title>Genome assembly of Pristionchus species.</title>
        <authorList>
            <person name="Yoshida K."/>
            <person name="Sommer R.J."/>
        </authorList>
    </citation>
    <scope>NUCLEOTIDE SEQUENCE [LARGE SCALE GENOMIC DNA]</scope>
    <source>
        <strain evidence="7">RS5460</strain>
    </source>
</reference>